<feature type="DNA-binding region" description="H-T-H motif" evidence="3">
    <location>
        <begin position="27"/>
        <end position="46"/>
    </location>
</feature>
<protein>
    <recommendedName>
        <fullName evidence="4">HTH tetR-type domain-containing protein</fullName>
    </recommendedName>
</protein>
<sequence length="632" mass="72142">MKPNQTKDKIYQASMRLFLTQGFEDTTLEQITKEAGVAKGTFFNHFPSKDAILTYLCEQMVSSMGHKVKARLNGIESAQSKLVHLFRLLATINENEQQRLKLIAGKLLPFQTDQAQASPYPAFMLELIKEIMEEGRENGEFWHGAHPEHAAHALTGVYLYTTIQWIHGQLAQPLEMALLNRLHVALNGITQQREEFSMEAYEVQQSYDTVIVGGGLAGLSSAALLAKQGKKVLVLERGNLGGRAVTLNIKDFKFNFGAHAIYGRDSSTLRLFEKELGIHIAWRDFNPNKAKYDLGSTLTDIPANILGLFRTRVMKNASKVAFTYEIFKTLIGKEKGSAHMSIKRWMDEKQVSDDVQEMMLTLASSNFFTKEPEKIPSDVFFGYYNRLFTTNKPVAYIEGGWQALIDELVRVIEENGGEIRTKQKVTAVKTEEERVVEVETPDAAYRADRFIFCIPPMELAKVFENTRIEHLLKHYAHYQASYVFVYDIGLKERIDTPYTYVYDKKNKLFITDISYYDETCVPEGGQLLQAIAYLNEEDLGNKEALAETQEKIERLYDKHFAGWREQLVVPRMSKRASAQEIKWRIDQQAMPVFFPDYRNLYFAGDWCQGKGQLSELSFSSAYEACQLVLQNG</sequence>
<dbReference type="Gene3D" id="3.90.660.50">
    <property type="match status" value="1"/>
</dbReference>
<dbReference type="GO" id="GO:0003677">
    <property type="term" value="F:DNA binding"/>
    <property type="evidence" value="ECO:0007669"/>
    <property type="project" value="UniProtKB-UniRule"/>
</dbReference>
<name>A0A8J4H3U4_9BACL</name>
<dbReference type="PANTHER" id="PTHR43734">
    <property type="entry name" value="PHYTOENE DESATURASE"/>
    <property type="match status" value="1"/>
</dbReference>
<dbReference type="PRINTS" id="PR00455">
    <property type="entry name" value="HTHTETR"/>
</dbReference>
<evidence type="ECO:0000313" key="6">
    <source>
        <dbReference type="Proteomes" id="UP000677918"/>
    </source>
</evidence>
<dbReference type="InterPro" id="IPR036271">
    <property type="entry name" value="Tet_transcr_reg_TetR-rel_C_sf"/>
</dbReference>
<dbReference type="Pfam" id="PF00440">
    <property type="entry name" value="TetR_N"/>
    <property type="match status" value="1"/>
</dbReference>
<dbReference type="InterPro" id="IPR001647">
    <property type="entry name" value="HTH_TetR"/>
</dbReference>
<dbReference type="SUPFAM" id="SSF46689">
    <property type="entry name" value="Homeodomain-like"/>
    <property type="match status" value="1"/>
</dbReference>
<dbReference type="SUPFAM" id="SSF48498">
    <property type="entry name" value="Tetracyclin repressor-like, C-terminal domain"/>
    <property type="match status" value="1"/>
</dbReference>
<dbReference type="AlphaFoldDB" id="A0A8J4H3U4"/>
<dbReference type="PROSITE" id="PS01081">
    <property type="entry name" value="HTH_TETR_1"/>
    <property type="match status" value="1"/>
</dbReference>
<dbReference type="SUPFAM" id="SSF51905">
    <property type="entry name" value="FAD/NAD(P)-binding domain"/>
    <property type="match status" value="1"/>
</dbReference>
<dbReference type="Gene3D" id="3.50.50.60">
    <property type="entry name" value="FAD/NAD(P)-binding domain"/>
    <property type="match status" value="1"/>
</dbReference>
<dbReference type="PANTHER" id="PTHR43734:SF1">
    <property type="entry name" value="PHYTOENE DESATURASE"/>
    <property type="match status" value="1"/>
</dbReference>
<comment type="caution">
    <text evidence="5">The sequence shown here is derived from an EMBL/GenBank/DDBJ whole genome shotgun (WGS) entry which is preliminary data.</text>
</comment>
<dbReference type="Gene3D" id="1.10.357.10">
    <property type="entry name" value="Tetracycline Repressor, domain 2"/>
    <property type="match status" value="1"/>
</dbReference>
<evidence type="ECO:0000313" key="5">
    <source>
        <dbReference type="EMBL" id="GIQ69031.1"/>
    </source>
</evidence>
<dbReference type="InterPro" id="IPR023772">
    <property type="entry name" value="DNA-bd_HTH_TetR-type_CS"/>
</dbReference>
<gene>
    <name evidence="5" type="ORF">XYCOK13_18550</name>
</gene>
<comment type="similarity">
    <text evidence="2">Belongs to the carotenoid/retinoid oxidoreductase family. CrtN subfamily.</text>
</comment>
<dbReference type="EMBL" id="BOVK01000023">
    <property type="protein sequence ID" value="GIQ69031.1"/>
    <property type="molecule type" value="Genomic_DNA"/>
</dbReference>
<evidence type="ECO:0000259" key="4">
    <source>
        <dbReference type="PROSITE" id="PS50977"/>
    </source>
</evidence>
<keyword evidence="1 3" id="KW-0238">DNA-binding</keyword>
<dbReference type="Pfam" id="PF01593">
    <property type="entry name" value="Amino_oxidase"/>
    <property type="match status" value="1"/>
</dbReference>
<organism evidence="5 6">
    <name type="scientific">Xylanibacillus composti</name>
    <dbReference type="NCBI Taxonomy" id="1572762"/>
    <lineage>
        <taxon>Bacteria</taxon>
        <taxon>Bacillati</taxon>
        <taxon>Bacillota</taxon>
        <taxon>Bacilli</taxon>
        <taxon>Bacillales</taxon>
        <taxon>Paenibacillaceae</taxon>
        <taxon>Xylanibacillus</taxon>
    </lineage>
</organism>
<evidence type="ECO:0000256" key="1">
    <source>
        <dbReference type="ARBA" id="ARBA00023125"/>
    </source>
</evidence>
<evidence type="ECO:0000256" key="2">
    <source>
        <dbReference type="ARBA" id="ARBA00038322"/>
    </source>
</evidence>
<reference evidence="5" key="1">
    <citation type="submission" date="2021-04" db="EMBL/GenBank/DDBJ databases">
        <title>Draft genome sequence of Xylanibacillus composti strain K13.</title>
        <authorList>
            <person name="Uke A."/>
            <person name="Chhe C."/>
            <person name="Baramee S."/>
            <person name="Kosugi A."/>
        </authorList>
    </citation>
    <scope>NUCLEOTIDE SEQUENCE</scope>
    <source>
        <strain evidence="5">K13</strain>
    </source>
</reference>
<proteinExistence type="inferred from homology"/>
<dbReference type="PROSITE" id="PS50977">
    <property type="entry name" value="HTH_TETR_2"/>
    <property type="match status" value="1"/>
</dbReference>
<evidence type="ECO:0000256" key="3">
    <source>
        <dbReference type="PROSITE-ProRule" id="PRU00335"/>
    </source>
</evidence>
<accession>A0A8J4H3U4</accession>
<dbReference type="Proteomes" id="UP000677918">
    <property type="component" value="Unassembled WGS sequence"/>
</dbReference>
<dbReference type="InterPro" id="IPR009057">
    <property type="entry name" value="Homeodomain-like_sf"/>
</dbReference>
<keyword evidence="6" id="KW-1185">Reference proteome</keyword>
<dbReference type="GO" id="GO:0016491">
    <property type="term" value="F:oxidoreductase activity"/>
    <property type="evidence" value="ECO:0007669"/>
    <property type="project" value="InterPro"/>
</dbReference>
<dbReference type="InterPro" id="IPR036188">
    <property type="entry name" value="FAD/NAD-bd_sf"/>
</dbReference>
<feature type="domain" description="HTH tetR-type" evidence="4">
    <location>
        <begin position="4"/>
        <end position="64"/>
    </location>
</feature>
<dbReference type="InterPro" id="IPR002937">
    <property type="entry name" value="Amino_oxidase"/>
</dbReference>